<comment type="caution">
    <text evidence="3">The sequence shown here is derived from an EMBL/GenBank/DDBJ whole genome shotgun (WGS) entry which is preliminary data.</text>
</comment>
<dbReference type="PANTHER" id="PTHR47784:SF5">
    <property type="entry name" value="STEROL UPTAKE CONTROL PROTEIN 2"/>
    <property type="match status" value="1"/>
</dbReference>
<dbReference type="GO" id="GO:0001228">
    <property type="term" value="F:DNA-binding transcription activator activity, RNA polymerase II-specific"/>
    <property type="evidence" value="ECO:0007669"/>
    <property type="project" value="TreeGrafter"/>
</dbReference>
<dbReference type="EMBL" id="JAGMUU010000019">
    <property type="protein sequence ID" value="KAH7131728.1"/>
    <property type="molecule type" value="Genomic_DNA"/>
</dbReference>
<reference evidence="3" key="1">
    <citation type="journal article" date="2021" name="Nat. Commun.">
        <title>Genetic determinants of endophytism in the Arabidopsis root mycobiome.</title>
        <authorList>
            <person name="Mesny F."/>
            <person name="Miyauchi S."/>
            <person name="Thiergart T."/>
            <person name="Pickel B."/>
            <person name="Atanasova L."/>
            <person name="Karlsson M."/>
            <person name="Huettel B."/>
            <person name="Barry K.W."/>
            <person name="Haridas S."/>
            <person name="Chen C."/>
            <person name="Bauer D."/>
            <person name="Andreopoulos W."/>
            <person name="Pangilinan J."/>
            <person name="LaButti K."/>
            <person name="Riley R."/>
            <person name="Lipzen A."/>
            <person name="Clum A."/>
            <person name="Drula E."/>
            <person name="Henrissat B."/>
            <person name="Kohler A."/>
            <person name="Grigoriev I.V."/>
            <person name="Martin F.M."/>
            <person name="Hacquard S."/>
        </authorList>
    </citation>
    <scope>NUCLEOTIDE SEQUENCE</scope>
    <source>
        <strain evidence="3">MPI-CAGE-AT-0021</strain>
    </source>
</reference>
<dbReference type="GO" id="GO:0008270">
    <property type="term" value="F:zinc ion binding"/>
    <property type="evidence" value="ECO:0007669"/>
    <property type="project" value="InterPro"/>
</dbReference>
<dbReference type="Proteomes" id="UP000717696">
    <property type="component" value="Unassembled WGS sequence"/>
</dbReference>
<keyword evidence="4" id="KW-1185">Reference proteome</keyword>
<evidence type="ECO:0000313" key="3">
    <source>
        <dbReference type="EMBL" id="KAH7131728.1"/>
    </source>
</evidence>
<dbReference type="Pfam" id="PF00172">
    <property type="entry name" value="Zn_clus"/>
    <property type="match status" value="1"/>
</dbReference>
<protein>
    <recommendedName>
        <fullName evidence="2">Zn(2)-C6 fungal-type domain-containing protein</fullName>
    </recommendedName>
</protein>
<dbReference type="InterPro" id="IPR053157">
    <property type="entry name" value="Sterol_Uptake_Regulator"/>
</dbReference>
<keyword evidence="1" id="KW-0539">Nucleus</keyword>
<feature type="domain" description="Zn(2)-C6 fungal-type" evidence="2">
    <location>
        <begin position="27"/>
        <end position="56"/>
    </location>
</feature>
<gene>
    <name evidence="3" type="ORF">B0J13DRAFT_563072</name>
</gene>
<sequence length="419" mass="46735">MPLSPSSRAFAPNAMSKRLGFRKSRNGCSRCKKRRVKCDEAVPCTACIRHNKTCSLETPQPSVCPGPEAASSRDRSTESDILPPIASFTPSPQPMFDTAQTAFLDSLETPECWISNAELIIHYLTVTYRTFSFSASITKFLQSDLPREALSHPFLLREIMAFSGFHLAYLYPEKRPTYLLVASKHQDFAIKGLREGLSNAVTQQTCHTLYATSIFLILSKFAAFTAVEPQHRHHSCLTPIKSLLDIFNMVHCMDGVFRSSENDIRKGPLEGLFGKGSQAQSTRVLSLSDRLQQLRLPIESESRECETMMTLVSAIDSLVTATVRVANHKTSGSPAELRAIFLWPMLVPRKFVALAEAGHPISLLILAHYCVLIRWAAERSWCFERWAGSVSDAISGQISGSPWAVWLEWPLSLINEQAK</sequence>
<evidence type="ECO:0000259" key="2">
    <source>
        <dbReference type="PROSITE" id="PS50048"/>
    </source>
</evidence>
<dbReference type="InterPro" id="IPR001138">
    <property type="entry name" value="Zn2Cys6_DnaBD"/>
</dbReference>
<organism evidence="3 4">
    <name type="scientific">Dactylonectria estremocensis</name>
    <dbReference type="NCBI Taxonomy" id="1079267"/>
    <lineage>
        <taxon>Eukaryota</taxon>
        <taxon>Fungi</taxon>
        <taxon>Dikarya</taxon>
        <taxon>Ascomycota</taxon>
        <taxon>Pezizomycotina</taxon>
        <taxon>Sordariomycetes</taxon>
        <taxon>Hypocreomycetidae</taxon>
        <taxon>Hypocreales</taxon>
        <taxon>Nectriaceae</taxon>
        <taxon>Dactylonectria</taxon>
    </lineage>
</organism>
<accession>A0A9P9E618</accession>
<dbReference type="PANTHER" id="PTHR47784">
    <property type="entry name" value="STEROL UPTAKE CONTROL PROTEIN 2"/>
    <property type="match status" value="1"/>
</dbReference>
<dbReference type="OrthoDB" id="3546279at2759"/>
<dbReference type="SUPFAM" id="SSF57701">
    <property type="entry name" value="Zn2/Cys6 DNA-binding domain"/>
    <property type="match status" value="1"/>
</dbReference>
<dbReference type="InterPro" id="IPR036864">
    <property type="entry name" value="Zn2-C6_fun-type_DNA-bd_sf"/>
</dbReference>
<proteinExistence type="predicted"/>
<dbReference type="CDD" id="cd00067">
    <property type="entry name" value="GAL4"/>
    <property type="match status" value="1"/>
</dbReference>
<dbReference type="PROSITE" id="PS50048">
    <property type="entry name" value="ZN2_CY6_FUNGAL_2"/>
    <property type="match status" value="1"/>
</dbReference>
<name>A0A9P9E618_9HYPO</name>
<dbReference type="SMART" id="SM00066">
    <property type="entry name" value="GAL4"/>
    <property type="match status" value="1"/>
</dbReference>
<evidence type="ECO:0000313" key="4">
    <source>
        <dbReference type="Proteomes" id="UP000717696"/>
    </source>
</evidence>
<dbReference type="PROSITE" id="PS00463">
    <property type="entry name" value="ZN2_CY6_FUNGAL_1"/>
    <property type="match status" value="1"/>
</dbReference>
<dbReference type="AlphaFoldDB" id="A0A9P9E618"/>
<dbReference type="Gene3D" id="4.10.240.10">
    <property type="entry name" value="Zn(2)-C6 fungal-type DNA-binding domain"/>
    <property type="match status" value="1"/>
</dbReference>
<evidence type="ECO:0000256" key="1">
    <source>
        <dbReference type="ARBA" id="ARBA00023242"/>
    </source>
</evidence>